<protein>
    <submittedName>
        <fullName evidence="1">Uncharacterized protein</fullName>
    </submittedName>
</protein>
<organism evidence="1 2">
    <name type="scientific">Tetranychus urticae</name>
    <name type="common">Two-spotted spider mite</name>
    <dbReference type="NCBI Taxonomy" id="32264"/>
    <lineage>
        <taxon>Eukaryota</taxon>
        <taxon>Metazoa</taxon>
        <taxon>Ecdysozoa</taxon>
        <taxon>Arthropoda</taxon>
        <taxon>Chelicerata</taxon>
        <taxon>Arachnida</taxon>
        <taxon>Acari</taxon>
        <taxon>Acariformes</taxon>
        <taxon>Trombidiformes</taxon>
        <taxon>Prostigmata</taxon>
        <taxon>Eleutherengona</taxon>
        <taxon>Raphignathae</taxon>
        <taxon>Tetranychoidea</taxon>
        <taxon>Tetranychidae</taxon>
        <taxon>Tetranychus</taxon>
    </lineage>
</organism>
<dbReference type="EnsemblMetazoa" id="tetur19g00050.1">
    <property type="protein sequence ID" value="tetur19g00050.1"/>
    <property type="gene ID" value="tetur19g00050"/>
</dbReference>
<dbReference type="EMBL" id="CAEY01000414">
    <property type="status" value="NOT_ANNOTATED_CDS"/>
    <property type="molecule type" value="Genomic_DNA"/>
</dbReference>
<name>T1KRM6_TETUR</name>
<dbReference type="HOGENOM" id="CLU_3428678_0_0_1"/>
<reference evidence="1" key="2">
    <citation type="submission" date="2015-06" db="UniProtKB">
        <authorList>
            <consortium name="EnsemblMetazoa"/>
        </authorList>
    </citation>
    <scope>IDENTIFICATION</scope>
</reference>
<evidence type="ECO:0000313" key="2">
    <source>
        <dbReference type="Proteomes" id="UP000015104"/>
    </source>
</evidence>
<reference evidence="2" key="1">
    <citation type="submission" date="2011-08" db="EMBL/GenBank/DDBJ databases">
        <authorList>
            <person name="Rombauts S."/>
        </authorList>
    </citation>
    <scope>NUCLEOTIDE SEQUENCE</scope>
    <source>
        <strain evidence="2">London</strain>
    </source>
</reference>
<proteinExistence type="predicted"/>
<keyword evidence="2" id="KW-1185">Reference proteome</keyword>
<accession>T1KRM6</accession>
<dbReference type="AlphaFoldDB" id="T1KRM6"/>
<evidence type="ECO:0000313" key="1">
    <source>
        <dbReference type="EnsemblMetazoa" id="tetur19g00050.1"/>
    </source>
</evidence>
<dbReference type="Proteomes" id="UP000015104">
    <property type="component" value="Unassembled WGS sequence"/>
</dbReference>
<sequence>MTRKITSCLPYENQKPFSIN</sequence>